<dbReference type="OMA" id="PNQLTHA"/>
<proteinExistence type="predicted"/>
<dbReference type="AlphaFoldDB" id="J3ME96"/>
<dbReference type="STRING" id="4533.J3ME96"/>
<dbReference type="HOGENOM" id="CLU_1404508_0_0_1"/>
<dbReference type="EnsemblPlants" id="OB06G23400.1">
    <property type="protein sequence ID" value="OB06G23400.1"/>
    <property type="gene ID" value="OB06G23400"/>
</dbReference>
<accession>J3ME96</accession>
<keyword evidence="2" id="KW-1185">Reference proteome</keyword>
<protein>
    <recommendedName>
        <fullName evidence="3">BHLH domain-containing protein</fullName>
    </recommendedName>
</protein>
<organism evidence="1">
    <name type="scientific">Oryza brachyantha</name>
    <name type="common">malo sina</name>
    <dbReference type="NCBI Taxonomy" id="4533"/>
    <lineage>
        <taxon>Eukaryota</taxon>
        <taxon>Viridiplantae</taxon>
        <taxon>Streptophyta</taxon>
        <taxon>Embryophyta</taxon>
        <taxon>Tracheophyta</taxon>
        <taxon>Spermatophyta</taxon>
        <taxon>Magnoliopsida</taxon>
        <taxon>Liliopsida</taxon>
        <taxon>Poales</taxon>
        <taxon>Poaceae</taxon>
        <taxon>BOP clade</taxon>
        <taxon>Oryzoideae</taxon>
        <taxon>Oryzeae</taxon>
        <taxon>Oryzinae</taxon>
        <taxon>Oryza</taxon>
    </lineage>
</organism>
<evidence type="ECO:0000313" key="2">
    <source>
        <dbReference type="Proteomes" id="UP000006038"/>
    </source>
</evidence>
<name>J3ME96_ORYBR</name>
<reference evidence="1" key="1">
    <citation type="journal article" date="2013" name="Nat. Commun.">
        <title>Whole-genome sequencing of Oryza brachyantha reveals mechanisms underlying Oryza genome evolution.</title>
        <authorList>
            <person name="Chen J."/>
            <person name="Huang Q."/>
            <person name="Gao D."/>
            <person name="Wang J."/>
            <person name="Lang Y."/>
            <person name="Liu T."/>
            <person name="Li B."/>
            <person name="Bai Z."/>
            <person name="Luis Goicoechea J."/>
            <person name="Liang C."/>
            <person name="Chen C."/>
            <person name="Zhang W."/>
            <person name="Sun S."/>
            <person name="Liao Y."/>
            <person name="Zhang X."/>
            <person name="Yang L."/>
            <person name="Song C."/>
            <person name="Wang M."/>
            <person name="Shi J."/>
            <person name="Liu G."/>
            <person name="Liu J."/>
            <person name="Zhou H."/>
            <person name="Zhou W."/>
            <person name="Yu Q."/>
            <person name="An N."/>
            <person name="Chen Y."/>
            <person name="Cai Q."/>
            <person name="Wang B."/>
            <person name="Liu B."/>
            <person name="Min J."/>
            <person name="Huang Y."/>
            <person name="Wu H."/>
            <person name="Li Z."/>
            <person name="Zhang Y."/>
            <person name="Yin Y."/>
            <person name="Song W."/>
            <person name="Jiang J."/>
            <person name="Jackson S.A."/>
            <person name="Wing R.A."/>
            <person name="Wang J."/>
            <person name="Chen M."/>
        </authorList>
    </citation>
    <scope>NUCLEOTIDE SEQUENCE [LARGE SCALE GENOMIC DNA]</scope>
    <source>
        <strain evidence="1">cv. IRGC 101232</strain>
    </source>
</reference>
<sequence>MKRAGGHGGRTMVFDMEDEETKTKEMEDLCSKLASLIPQDYLPMDTTSQGSSDDLPNQLTHAASYIKDLTEREITVKSDEASHFDVDLTMSSENRVELYMLIHAIEEDGRIEIVQASSCLLEDGNLVHMIKCRARSSAVNIDASMVESRIKRLLITPHAKP</sequence>
<dbReference type="Gramene" id="OB06G23400.1">
    <property type="protein sequence ID" value="OB06G23400.1"/>
    <property type="gene ID" value="OB06G23400"/>
</dbReference>
<evidence type="ECO:0008006" key="3">
    <source>
        <dbReference type="Google" id="ProtNLM"/>
    </source>
</evidence>
<evidence type="ECO:0000313" key="1">
    <source>
        <dbReference type="EnsemblPlants" id="OB06G23400.1"/>
    </source>
</evidence>
<reference evidence="1" key="2">
    <citation type="submission" date="2013-04" db="UniProtKB">
        <authorList>
            <consortium name="EnsemblPlants"/>
        </authorList>
    </citation>
    <scope>IDENTIFICATION</scope>
</reference>
<dbReference type="Proteomes" id="UP000006038">
    <property type="component" value="Chromosome 6"/>
</dbReference>